<dbReference type="AlphaFoldDB" id="A0AA88SW75"/>
<sequence length="268" mass="29307">MYRYSGIQIQVLPPSSEEEWWDRLADLMSLRQQGQAVSCFSQLFWTCAAGLNLSNEELKLYLNDCLDEPLSQAETQSLQILDFWGFVSHLESRSRWNFWETLDGKTIDSMAVTRPVSAPKTAAVTPAPTPKMATNMPVSDHKIAAPMPEPLSRRAIRRKRFASRTAMSAPTPKMATVLPAPVFKRATTVSASAVERATVLTTPVPQGAVTIPAPIVKIAAISASRPLPEMAASPISPAPAKPQLLVSSLLDPQMTSARVTKRRNPTLS</sequence>
<dbReference type="Proteomes" id="UP001187315">
    <property type="component" value="Unassembled WGS sequence"/>
</dbReference>
<gene>
    <name evidence="1" type="ORF">Q7C36_010199</name>
</gene>
<proteinExistence type="predicted"/>
<protein>
    <submittedName>
        <fullName evidence="1">Uncharacterized protein</fullName>
    </submittedName>
</protein>
<evidence type="ECO:0000313" key="1">
    <source>
        <dbReference type="EMBL" id="KAK2845345.1"/>
    </source>
</evidence>
<name>A0AA88SW75_TACVA</name>
<comment type="caution">
    <text evidence="1">The sequence shown here is derived from an EMBL/GenBank/DDBJ whole genome shotgun (WGS) entry which is preliminary data.</text>
</comment>
<reference evidence="1" key="1">
    <citation type="submission" date="2023-08" db="EMBL/GenBank/DDBJ databases">
        <title>Pelteobagrus vachellii genome.</title>
        <authorList>
            <person name="Liu H."/>
        </authorList>
    </citation>
    <scope>NUCLEOTIDE SEQUENCE</scope>
    <source>
        <strain evidence="1">PRFRI_2022a</strain>
        <tissue evidence="1">Muscle</tissue>
    </source>
</reference>
<keyword evidence="2" id="KW-1185">Reference proteome</keyword>
<organism evidence="1 2">
    <name type="scientific">Tachysurus vachellii</name>
    <name type="common">Darkbarbel catfish</name>
    <name type="synonym">Pelteobagrus vachellii</name>
    <dbReference type="NCBI Taxonomy" id="175792"/>
    <lineage>
        <taxon>Eukaryota</taxon>
        <taxon>Metazoa</taxon>
        <taxon>Chordata</taxon>
        <taxon>Craniata</taxon>
        <taxon>Vertebrata</taxon>
        <taxon>Euteleostomi</taxon>
        <taxon>Actinopterygii</taxon>
        <taxon>Neopterygii</taxon>
        <taxon>Teleostei</taxon>
        <taxon>Ostariophysi</taxon>
        <taxon>Siluriformes</taxon>
        <taxon>Bagridae</taxon>
        <taxon>Tachysurus</taxon>
    </lineage>
</organism>
<dbReference type="EMBL" id="JAVHJS010000010">
    <property type="protein sequence ID" value="KAK2845345.1"/>
    <property type="molecule type" value="Genomic_DNA"/>
</dbReference>
<accession>A0AA88SW75</accession>
<evidence type="ECO:0000313" key="2">
    <source>
        <dbReference type="Proteomes" id="UP001187315"/>
    </source>
</evidence>